<proteinExistence type="predicted"/>
<name>A0ACB8E3I3_DERSI</name>
<sequence>MKYRPTWASAVLLCWLMNGFSLGGGRPVEIRDRQVFDLSGSPHRVTRDIVVEDSGELVIEPGVELRFAPGVGIVVNGVLKAQVYEFLSSPLLHARSQLASDRDRSLSVWHARETNRRGTSVLSWSRVPST</sequence>
<reference evidence="1" key="1">
    <citation type="submission" date="2020-05" db="EMBL/GenBank/DDBJ databases">
        <title>Large-scale comparative analyses of tick genomes elucidate their genetic diversity and vector capacities.</title>
        <authorList>
            <person name="Jia N."/>
            <person name="Wang J."/>
            <person name="Shi W."/>
            <person name="Du L."/>
            <person name="Sun Y."/>
            <person name="Zhan W."/>
            <person name="Jiang J."/>
            <person name="Wang Q."/>
            <person name="Zhang B."/>
            <person name="Ji P."/>
            <person name="Sakyi L.B."/>
            <person name="Cui X."/>
            <person name="Yuan T."/>
            <person name="Jiang B."/>
            <person name="Yang W."/>
            <person name="Lam T.T.-Y."/>
            <person name="Chang Q."/>
            <person name="Ding S."/>
            <person name="Wang X."/>
            <person name="Zhu J."/>
            <person name="Ruan X."/>
            <person name="Zhao L."/>
            <person name="Wei J."/>
            <person name="Que T."/>
            <person name="Du C."/>
            <person name="Cheng J."/>
            <person name="Dai P."/>
            <person name="Han X."/>
            <person name="Huang E."/>
            <person name="Gao Y."/>
            <person name="Liu J."/>
            <person name="Shao H."/>
            <person name="Ye R."/>
            <person name="Li L."/>
            <person name="Wei W."/>
            <person name="Wang X."/>
            <person name="Wang C."/>
            <person name="Yang T."/>
            <person name="Huo Q."/>
            <person name="Li W."/>
            <person name="Guo W."/>
            <person name="Chen H."/>
            <person name="Zhou L."/>
            <person name="Ni X."/>
            <person name="Tian J."/>
            <person name="Zhou Y."/>
            <person name="Sheng Y."/>
            <person name="Liu T."/>
            <person name="Pan Y."/>
            <person name="Xia L."/>
            <person name="Li J."/>
            <person name="Zhao F."/>
            <person name="Cao W."/>
        </authorList>
    </citation>
    <scope>NUCLEOTIDE SEQUENCE</scope>
    <source>
        <strain evidence="1">Dsil-2018</strain>
    </source>
</reference>
<gene>
    <name evidence="1" type="ORF">HPB49_022246</name>
</gene>
<dbReference type="Proteomes" id="UP000821865">
    <property type="component" value="Chromosome 1"/>
</dbReference>
<protein>
    <submittedName>
        <fullName evidence="1">Uncharacterized protein</fullName>
    </submittedName>
</protein>
<comment type="caution">
    <text evidence="1">The sequence shown here is derived from an EMBL/GenBank/DDBJ whole genome shotgun (WGS) entry which is preliminary data.</text>
</comment>
<organism evidence="1 2">
    <name type="scientific">Dermacentor silvarum</name>
    <name type="common">Tick</name>
    <dbReference type="NCBI Taxonomy" id="543639"/>
    <lineage>
        <taxon>Eukaryota</taxon>
        <taxon>Metazoa</taxon>
        <taxon>Ecdysozoa</taxon>
        <taxon>Arthropoda</taxon>
        <taxon>Chelicerata</taxon>
        <taxon>Arachnida</taxon>
        <taxon>Acari</taxon>
        <taxon>Parasitiformes</taxon>
        <taxon>Ixodida</taxon>
        <taxon>Ixodoidea</taxon>
        <taxon>Ixodidae</taxon>
        <taxon>Rhipicephalinae</taxon>
        <taxon>Dermacentor</taxon>
    </lineage>
</organism>
<evidence type="ECO:0000313" key="1">
    <source>
        <dbReference type="EMBL" id="KAH7981188.1"/>
    </source>
</evidence>
<accession>A0ACB8E3I3</accession>
<evidence type="ECO:0000313" key="2">
    <source>
        <dbReference type="Proteomes" id="UP000821865"/>
    </source>
</evidence>
<dbReference type="EMBL" id="CM023470">
    <property type="protein sequence ID" value="KAH7981188.1"/>
    <property type="molecule type" value="Genomic_DNA"/>
</dbReference>
<keyword evidence="2" id="KW-1185">Reference proteome</keyword>